<dbReference type="AlphaFoldDB" id="A0A4V1C835"/>
<name>A0A4V1C835_PYROR</name>
<dbReference type="Proteomes" id="UP000294847">
    <property type="component" value="Chromosome 7"/>
</dbReference>
<feature type="transmembrane region" description="Helical" evidence="1">
    <location>
        <begin position="69"/>
        <end position="89"/>
    </location>
</feature>
<evidence type="ECO:0000313" key="3">
    <source>
        <dbReference type="Proteomes" id="UP000294847"/>
    </source>
</evidence>
<keyword evidence="1" id="KW-0472">Membrane</keyword>
<feature type="transmembrane region" description="Helical" evidence="1">
    <location>
        <begin position="34"/>
        <end position="57"/>
    </location>
</feature>
<proteinExistence type="predicted"/>
<dbReference type="OMA" id="MIWTTCA"/>
<dbReference type="VEuPathDB" id="FungiDB:M_BR32_EuGene_00052651"/>
<evidence type="ECO:0000313" key="2">
    <source>
        <dbReference type="EMBL" id="QBZ65508.1"/>
    </source>
</evidence>
<keyword evidence="1" id="KW-1133">Transmembrane helix</keyword>
<reference evidence="2 3" key="1">
    <citation type="journal article" date="2019" name="Mol. Biol. Evol.">
        <title>Blast fungal genomes show frequent chromosomal changes, gene gains and losses, and effector gene turnover.</title>
        <authorList>
            <person name="Gomez Luciano L.B."/>
            <person name="Jason Tsai I."/>
            <person name="Chuma I."/>
            <person name="Tosa Y."/>
            <person name="Chen Y.H."/>
            <person name="Li J.Y."/>
            <person name="Li M.Y."/>
            <person name="Jade Lu M.Y."/>
            <person name="Nakayashiki H."/>
            <person name="Li W.H."/>
        </authorList>
    </citation>
    <scope>NUCLEOTIDE SEQUENCE [LARGE SCALE GENOMIC DNA]</scope>
    <source>
        <strain evidence="2">MZ5-1-6</strain>
    </source>
</reference>
<organism evidence="2 3">
    <name type="scientific">Pyricularia oryzae</name>
    <name type="common">Rice blast fungus</name>
    <name type="synonym">Magnaporthe oryzae</name>
    <dbReference type="NCBI Taxonomy" id="318829"/>
    <lineage>
        <taxon>Eukaryota</taxon>
        <taxon>Fungi</taxon>
        <taxon>Dikarya</taxon>
        <taxon>Ascomycota</taxon>
        <taxon>Pezizomycotina</taxon>
        <taxon>Sordariomycetes</taxon>
        <taxon>Sordariomycetidae</taxon>
        <taxon>Magnaporthales</taxon>
        <taxon>Pyriculariaceae</taxon>
        <taxon>Pyricularia</taxon>
    </lineage>
</organism>
<protein>
    <submittedName>
        <fullName evidence="2">Uncharacterized protein</fullName>
    </submittedName>
</protein>
<dbReference type="EMBL" id="CP034210">
    <property type="protein sequence ID" value="QBZ65508.1"/>
    <property type="molecule type" value="Genomic_DNA"/>
</dbReference>
<evidence type="ECO:0000256" key="1">
    <source>
        <dbReference type="SAM" id="Phobius"/>
    </source>
</evidence>
<accession>A0A4V1C835</accession>
<keyword evidence="1" id="KW-0812">Transmembrane</keyword>
<sequence length="92" mass="10138">MGQFGFLNDLVWTEPKAPAIKGAISPEDALNARIFGFIWLGSVYGIAMIWWALALLARWDRSRETGAGSVLLAFILSTAWPVVMVYLIANPI</sequence>
<gene>
    <name evidence="2" type="ORF">PoMZ_12469</name>
</gene>